<evidence type="ECO:0000256" key="16">
    <source>
        <dbReference type="PIRSR" id="PIRSR606539-3"/>
    </source>
</evidence>
<dbReference type="EC" id="7.6.2.1" evidence="17"/>
<feature type="binding site" evidence="16">
    <location>
        <position position="453"/>
    </location>
    <ligand>
        <name>Mg(2+)</name>
        <dbReference type="ChEBI" id="CHEBI:18420"/>
    </ligand>
</feature>
<dbReference type="SUPFAM" id="SSF81665">
    <property type="entry name" value="Calcium ATPase, transmembrane domain M"/>
    <property type="match status" value="1"/>
</dbReference>
<feature type="binding site" evidence="15">
    <location>
        <position position="796"/>
    </location>
    <ligand>
        <name>ATP</name>
        <dbReference type="ChEBI" id="CHEBI:30616"/>
    </ligand>
</feature>
<feature type="transmembrane region" description="Helical" evidence="17">
    <location>
        <begin position="384"/>
        <end position="405"/>
    </location>
</feature>
<evidence type="ECO:0000256" key="10">
    <source>
        <dbReference type="ARBA" id="ARBA00022989"/>
    </source>
</evidence>
<proteinExistence type="inferred from homology"/>
<sequence>MGVATLSAHPVSSEKPVELQVKAATQRRRLKTRFGKWYREYFVELILRQRRLPPSKDGRHIPLDLCREDVLIDERRGRPYVSNAIRTSRYTLYDFLPKQIIFQFSRLANFYLLCVGVPQMIPGLSTTGSYTTIIPLLFFISLMVAKEGFDDWKRHRLDTVENARKVQVLKKASGCEPRETTVATGFHWAEVKWRSVRVGDVIRLTRDEDVPADMVLLHADGDSGFAFVETMALDGETNLKSKQVSAALEACSTVEGIANCRTEFVVEDPNPDLYSFNGRVSTGTKTLPLTLSEVVYRGSTLRNTPQAIGIVVNTGEECKIRKNANQHPDAKKPAIEKIANKIVISLAIYVIILSVGCSVGYLLWQKSFERHAWYLKDAQVRFVEIIIGFLIQFNNVIPLALYIGLEVVKLGQMITLNWDVEMYDEASDTPARCNTNTILENLGQIGYVFSDKTGTLTENVMKFRKMSIAGTSWLHDPDVDVDSSVSDTGTIKDKGADKASRQESRHSFDSESRPIIISDPVVSEPTTRELLRLVRSNSASDFSKRAVEYILAMALCHTCLPEIRDGKINFQAASPDELALVQAAKDLGYLVAERSSRSITLEIDNGDESRSRQVYEVLDVIEFSSKRKRMTIIVRCPDGRIWLVSKGADSTILPRLRLAHLAMQQANEVRKSVEMERELERTSEAHEPRNSFGGRPNLVLRRSSAFSRIAASSFDLSRSKSLEVRNGRKSSDRLRPQIAVRAVSFGDSSITGQNASMDSLGRGHGPRLEEISCNNDSAIFSHCFRHLDGFANEGLRTLLFAHRYLSEGEYTLWKKGFNDATTSLVDRQERIEAAAELIEQSLELTGASAIEDKLQKGVPDTIDRLRRANIKVWMLTGDKRETAINIAHSARICLPRSQLFILDAARGDLEGQLRQVTETLRLHSGMNSASRTAVCHSVMVIDGSTLAAIEEPSAVTLQQLFYTLIPTVDSVICCRASPAQKARLVWAIRETLSSTPSSSRTSIFHTLFDATNPLTLAIGDGANDLAMLAEAHVGVGISGKEGLQAARVADYSIAQFRFLSRLLLVHGRWNYVRTARFVLATFWKEMFFYLPTALYQRYNGYTGTSLYESWSLTVLNALFTSLCVVAVGICEQDLDADTLLAVPELYVFGQRNKGLNMTKYASWMVCAVAEGLLVWFGCWAGYGYFGPSRDEGLFALGDLVFTVAMMWINLKLLILDPHHKTIIIIASFVITISGWWAWQFFLSGAYSTKDVTPYAVRNGFTSVFGPDLAWWLTLIVVVGTLATGELAYRAVKRTLVAMGIWNWGSGRSKQNAEELGVEMWQEMEKDPAIKEMLKSQAATATA</sequence>
<keyword evidence="10 17" id="KW-1133">Transmembrane helix</keyword>
<evidence type="ECO:0000256" key="2">
    <source>
        <dbReference type="ARBA" id="ARBA00004308"/>
    </source>
</evidence>
<feature type="binding site" evidence="16">
    <location>
        <position position="451"/>
    </location>
    <ligand>
        <name>Mg(2+)</name>
        <dbReference type="ChEBI" id="CHEBI:18420"/>
    </ligand>
</feature>
<dbReference type="InterPro" id="IPR059000">
    <property type="entry name" value="ATPase_P-type_domA"/>
</dbReference>
<evidence type="ECO:0000256" key="13">
    <source>
        <dbReference type="ARBA" id="ARBA00049128"/>
    </source>
</evidence>
<dbReference type="Pfam" id="PF16209">
    <property type="entry name" value="PhoLip_ATPase_N"/>
    <property type="match status" value="1"/>
</dbReference>
<keyword evidence="11 17" id="KW-0472">Membrane</keyword>
<evidence type="ECO:0000256" key="7">
    <source>
        <dbReference type="ARBA" id="ARBA00022840"/>
    </source>
</evidence>
<evidence type="ECO:0000256" key="12">
    <source>
        <dbReference type="ARBA" id="ARBA00034036"/>
    </source>
</evidence>
<evidence type="ECO:0000313" key="22">
    <source>
        <dbReference type="EMBL" id="OIW28224.1"/>
    </source>
</evidence>
<dbReference type="InterPro" id="IPR036412">
    <property type="entry name" value="HAD-like_sf"/>
</dbReference>
<feature type="transmembrane region" description="Helical" evidence="17">
    <location>
        <begin position="1160"/>
        <end position="1182"/>
    </location>
</feature>
<dbReference type="SFLD" id="SFLDF00027">
    <property type="entry name" value="p-type_atpase"/>
    <property type="match status" value="1"/>
</dbReference>
<evidence type="ECO:0000313" key="23">
    <source>
        <dbReference type="Proteomes" id="UP000182658"/>
    </source>
</evidence>
<dbReference type="GO" id="GO:0032456">
    <property type="term" value="P:endocytic recycling"/>
    <property type="evidence" value="ECO:0007669"/>
    <property type="project" value="TreeGrafter"/>
</dbReference>
<dbReference type="SFLD" id="SFLDG00002">
    <property type="entry name" value="C1.7:_P-type_atpase_like"/>
    <property type="match status" value="1"/>
</dbReference>
<dbReference type="PANTHER" id="PTHR24092">
    <property type="entry name" value="PROBABLE PHOSPHOLIPID-TRANSPORTING ATPASE"/>
    <property type="match status" value="1"/>
</dbReference>
<feature type="active site" description="4-aspartylphosphate intermediate" evidence="14">
    <location>
        <position position="451"/>
    </location>
</feature>
<feature type="binding site" evidence="15">
    <location>
        <position position="1024"/>
    </location>
    <ligand>
        <name>ATP</name>
        <dbReference type="ChEBI" id="CHEBI:30616"/>
    </ligand>
</feature>
<dbReference type="FunCoup" id="A0A1J7JEV4">
    <property type="interactions" value="29"/>
</dbReference>
<dbReference type="NCBIfam" id="TIGR01652">
    <property type="entry name" value="ATPase-Plipid"/>
    <property type="match status" value="1"/>
</dbReference>
<evidence type="ECO:0000256" key="14">
    <source>
        <dbReference type="PIRSR" id="PIRSR606539-1"/>
    </source>
</evidence>
<dbReference type="EMBL" id="KV875098">
    <property type="protein sequence ID" value="OIW28224.1"/>
    <property type="molecule type" value="Genomic_DNA"/>
</dbReference>
<feature type="binding site" evidence="15">
    <location>
        <position position="876"/>
    </location>
    <ligand>
        <name>ATP</name>
        <dbReference type="ChEBI" id="CHEBI:30616"/>
    </ligand>
</feature>
<comment type="subcellular location">
    <subcellularLocation>
        <location evidence="2">Endomembrane system</location>
    </subcellularLocation>
    <subcellularLocation>
        <location evidence="1 17">Membrane</location>
        <topology evidence="1 17">Multi-pass membrane protein</topology>
    </subcellularLocation>
</comment>
<evidence type="ECO:0000259" key="19">
    <source>
        <dbReference type="Pfam" id="PF00122"/>
    </source>
</evidence>
<accession>A0A1J7JEV4</accession>
<dbReference type="PRINTS" id="PR00119">
    <property type="entry name" value="CATATPASE"/>
</dbReference>
<dbReference type="InterPro" id="IPR044492">
    <property type="entry name" value="P_typ_ATPase_HD_dom"/>
</dbReference>
<feature type="binding site" evidence="15">
    <location>
        <position position="878"/>
    </location>
    <ligand>
        <name>ATP</name>
        <dbReference type="ChEBI" id="CHEBI:30616"/>
    </ligand>
</feature>
<comment type="cofactor">
    <cofactor evidence="16">
        <name>Mg(2+)</name>
        <dbReference type="ChEBI" id="CHEBI:18420"/>
    </cofactor>
</comment>
<feature type="transmembrane region" description="Helical" evidence="17">
    <location>
        <begin position="342"/>
        <end position="364"/>
    </location>
</feature>
<dbReference type="OrthoDB" id="377733at2759"/>
<feature type="region of interest" description="Disordered" evidence="18">
    <location>
        <begin position="485"/>
        <end position="510"/>
    </location>
</feature>
<dbReference type="GO" id="GO:0016887">
    <property type="term" value="F:ATP hydrolysis activity"/>
    <property type="evidence" value="ECO:0007669"/>
    <property type="project" value="InterPro"/>
</dbReference>
<dbReference type="SFLD" id="SFLDS00003">
    <property type="entry name" value="Haloacid_Dehalogenase"/>
    <property type="match status" value="1"/>
</dbReference>
<dbReference type="Pfam" id="PF13246">
    <property type="entry name" value="Cation_ATPase"/>
    <property type="match status" value="1"/>
</dbReference>
<evidence type="ECO:0000256" key="8">
    <source>
        <dbReference type="ARBA" id="ARBA00022842"/>
    </source>
</evidence>
<dbReference type="GO" id="GO:0006892">
    <property type="term" value="P:post-Golgi vesicle-mediated transport"/>
    <property type="evidence" value="ECO:0007669"/>
    <property type="project" value="TreeGrafter"/>
</dbReference>
<dbReference type="STRING" id="1408157.A0A1J7JEV4"/>
<evidence type="ECO:0000259" key="21">
    <source>
        <dbReference type="Pfam" id="PF16212"/>
    </source>
</evidence>
<feature type="domain" description="P-type ATPase A" evidence="19">
    <location>
        <begin position="176"/>
        <end position="300"/>
    </location>
</feature>
<dbReference type="Proteomes" id="UP000182658">
    <property type="component" value="Unassembled WGS sequence"/>
</dbReference>
<dbReference type="InterPro" id="IPR032630">
    <property type="entry name" value="P_typ_ATPase_c"/>
</dbReference>
<feature type="transmembrane region" description="Helical" evidence="17">
    <location>
        <begin position="1194"/>
        <end position="1214"/>
    </location>
</feature>
<keyword evidence="23" id="KW-1185">Reference proteome</keyword>
<feature type="domain" description="P-type ATPase N-terminal" evidence="20">
    <location>
        <begin position="76"/>
        <end position="133"/>
    </location>
</feature>
<dbReference type="InterPro" id="IPR023214">
    <property type="entry name" value="HAD_sf"/>
</dbReference>
<feature type="binding site" evidence="15">
    <location>
        <position position="623"/>
    </location>
    <ligand>
        <name>ATP</name>
        <dbReference type="ChEBI" id="CHEBI:30616"/>
    </ligand>
</feature>
<feature type="binding site" evidence="15">
    <location>
        <position position="453"/>
    </location>
    <ligand>
        <name>ATP</name>
        <dbReference type="ChEBI" id="CHEBI:30616"/>
    </ligand>
</feature>
<evidence type="ECO:0000256" key="15">
    <source>
        <dbReference type="PIRSR" id="PIRSR606539-2"/>
    </source>
</evidence>
<dbReference type="InParanoid" id="A0A1J7JEV4"/>
<feature type="binding site" evidence="15">
    <location>
        <position position="981"/>
    </location>
    <ligand>
        <name>ATP</name>
        <dbReference type="ChEBI" id="CHEBI:30616"/>
    </ligand>
</feature>
<dbReference type="Pfam" id="PF16212">
    <property type="entry name" value="PhoLip_ATPase_C"/>
    <property type="match status" value="1"/>
</dbReference>
<dbReference type="SUPFAM" id="SSF81653">
    <property type="entry name" value="Calcium ATPase, transduction domain A"/>
    <property type="match status" value="1"/>
</dbReference>
<dbReference type="PROSITE" id="PS00154">
    <property type="entry name" value="ATPASE_E1_E2"/>
    <property type="match status" value="1"/>
</dbReference>
<keyword evidence="8 16" id="KW-0460">Magnesium</keyword>
<reference evidence="22 23" key="1">
    <citation type="submission" date="2016-10" db="EMBL/GenBank/DDBJ databases">
        <title>Draft genome sequence of Coniochaeta ligniaria NRRL30616, a lignocellulolytic fungus for bioabatement of inhibitors in plant biomass hydrolysates.</title>
        <authorList>
            <consortium name="DOE Joint Genome Institute"/>
            <person name="Jimenez D.J."/>
            <person name="Hector R.E."/>
            <person name="Riley R."/>
            <person name="Sun H."/>
            <person name="Grigoriev I.V."/>
            <person name="Van Elsas J.D."/>
            <person name="Nichols N.N."/>
        </authorList>
    </citation>
    <scope>NUCLEOTIDE SEQUENCE [LARGE SCALE GENOMIC DNA]</scope>
    <source>
        <strain evidence="22 23">NRRL 30616</strain>
    </source>
</reference>
<keyword evidence="4 17" id="KW-0812">Transmembrane</keyword>
<dbReference type="Gene3D" id="3.40.50.1000">
    <property type="entry name" value="HAD superfamily/HAD-like"/>
    <property type="match status" value="1"/>
</dbReference>
<feature type="transmembrane region" description="Helical" evidence="17">
    <location>
        <begin position="1221"/>
        <end position="1238"/>
    </location>
</feature>
<dbReference type="InterPro" id="IPR018303">
    <property type="entry name" value="ATPase_P-typ_P_site"/>
</dbReference>
<dbReference type="InterPro" id="IPR023298">
    <property type="entry name" value="ATPase_P-typ_TM_dom_sf"/>
</dbReference>
<dbReference type="NCBIfam" id="TIGR01494">
    <property type="entry name" value="ATPase_P-type"/>
    <property type="match status" value="1"/>
</dbReference>
<dbReference type="SUPFAM" id="SSF81660">
    <property type="entry name" value="Metal cation-transporting ATPase, ATP-binding domain N"/>
    <property type="match status" value="1"/>
</dbReference>
<protein>
    <recommendedName>
        <fullName evidence="17">Phospholipid-transporting ATPase</fullName>
        <ecNumber evidence="17">7.6.2.1</ecNumber>
    </recommendedName>
</protein>
<keyword evidence="9 17" id="KW-1278">Translocase</keyword>
<dbReference type="InterPro" id="IPR006539">
    <property type="entry name" value="P-type_ATPase_IV"/>
</dbReference>
<comment type="similarity">
    <text evidence="3 17">Belongs to the cation transport ATPase (P-type) (TC 3.A.3) family. Type IV subfamily.</text>
</comment>
<evidence type="ECO:0000256" key="5">
    <source>
        <dbReference type="ARBA" id="ARBA00022723"/>
    </source>
</evidence>
<dbReference type="GO" id="GO:0005524">
    <property type="term" value="F:ATP binding"/>
    <property type="evidence" value="ECO:0007669"/>
    <property type="project" value="UniProtKB-UniRule"/>
</dbReference>
<dbReference type="GO" id="GO:0005886">
    <property type="term" value="C:plasma membrane"/>
    <property type="evidence" value="ECO:0007669"/>
    <property type="project" value="TreeGrafter"/>
</dbReference>
<dbReference type="GO" id="GO:0140326">
    <property type="term" value="F:ATPase-coupled intramembrane lipid transporter activity"/>
    <property type="evidence" value="ECO:0007669"/>
    <property type="project" value="UniProtKB-EC"/>
</dbReference>
<feature type="binding site" evidence="15">
    <location>
        <position position="451"/>
    </location>
    <ligand>
        <name>ATP</name>
        <dbReference type="ChEBI" id="CHEBI:30616"/>
    </ligand>
</feature>
<name>A0A1J7JEV4_9PEZI</name>
<feature type="binding site" evidence="15">
    <location>
        <position position="452"/>
    </location>
    <ligand>
        <name>ATP</name>
        <dbReference type="ChEBI" id="CHEBI:30616"/>
    </ligand>
</feature>
<evidence type="ECO:0000256" key="6">
    <source>
        <dbReference type="ARBA" id="ARBA00022741"/>
    </source>
</evidence>
<feature type="binding site" evidence="15">
    <location>
        <position position="646"/>
    </location>
    <ligand>
        <name>ATP</name>
        <dbReference type="ChEBI" id="CHEBI:30616"/>
    </ligand>
</feature>
<dbReference type="PANTHER" id="PTHR24092:SF174">
    <property type="entry name" value="PHOSPHOLIPID-TRANSPORTING ATPASE DNF3-RELATED"/>
    <property type="match status" value="1"/>
</dbReference>
<dbReference type="InterPro" id="IPR023299">
    <property type="entry name" value="ATPase_P-typ_cyto_dom_N"/>
</dbReference>
<evidence type="ECO:0000256" key="1">
    <source>
        <dbReference type="ARBA" id="ARBA00004141"/>
    </source>
</evidence>
<evidence type="ECO:0000256" key="4">
    <source>
        <dbReference type="ARBA" id="ARBA00022692"/>
    </source>
</evidence>
<dbReference type="InterPro" id="IPR032631">
    <property type="entry name" value="P-type_ATPase_N"/>
</dbReference>
<feature type="binding site" evidence="15">
    <location>
        <position position="877"/>
    </location>
    <ligand>
        <name>ATP</name>
        <dbReference type="ChEBI" id="CHEBI:30616"/>
    </ligand>
</feature>
<dbReference type="InterPro" id="IPR008250">
    <property type="entry name" value="ATPase_P-typ_transduc_dom_A_sf"/>
</dbReference>
<dbReference type="InterPro" id="IPR001757">
    <property type="entry name" value="P_typ_ATPase"/>
</dbReference>
<dbReference type="GO" id="GO:0000287">
    <property type="term" value="F:magnesium ion binding"/>
    <property type="evidence" value="ECO:0007669"/>
    <property type="project" value="UniProtKB-UniRule"/>
</dbReference>
<evidence type="ECO:0000256" key="11">
    <source>
        <dbReference type="ARBA" id="ARBA00023136"/>
    </source>
</evidence>
<dbReference type="Pfam" id="PF00122">
    <property type="entry name" value="E1-E2_ATPase"/>
    <property type="match status" value="1"/>
</dbReference>
<feature type="binding site" evidence="15">
    <location>
        <position position="975"/>
    </location>
    <ligand>
        <name>ATP</name>
        <dbReference type="ChEBI" id="CHEBI:30616"/>
    </ligand>
</feature>
<evidence type="ECO:0000256" key="18">
    <source>
        <dbReference type="SAM" id="MobiDB-lite"/>
    </source>
</evidence>
<feature type="binding site" evidence="16">
    <location>
        <position position="1020"/>
    </location>
    <ligand>
        <name>Mg(2+)</name>
        <dbReference type="ChEBI" id="CHEBI:18420"/>
    </ligand>
</feature>
<gene>
    <name evidence="22" type="ORF">CONLIGDRAFT_632483</name>
</gene>
<evidence type="ECO:0000259" key="20">
    <source>
        <dbReference type="Pfam" id="PF16209"/>
    </source>
</evidence>
<dbReference type="Gene3D" id="3.40.1110.10">
    <property type="entry name" value="Calcium-transporting ATPase, cytoplasmic domain N"/>
    <property type="match status" value="1"/>
</dbReference>
<feature type="binding site" evidence="16">
    <location>
        <position position="1024"/>
    </location>
    <ligand>
        <name>Mg(2+)</name>
        <dbReference type="ChEBI" id="CHEBI:18420"/>
    </ligand>
</feature>
<dbReference type="GO" id="GO:0045332">
    <property type="term" value="P:phospholipid translocation"/>
    <property type="evidence" value="ECO:0007669"/>
    <property type="project" value="TreeGrafter"/>
</dbReference>
<dbReference type="SUPFAM" id="SSF56784">
    <property type="entry name" value="HAD-like"/>
    <property type="match status" value="1"/>
</dbReference>
<feature type="transmembrane region" description="Helical" evidence="17">
    <location>
        <begin position="1268"/>
        <end position="1288"/>
    </location>
</feature>
<evidence type="ECO:0000256" key="3">
    <source>
        <dbReference type="ARBA" id="ARBA00008109"/>
    </source>
</evidence>
<evidence type="ECO:0000256" key="9">
    <source>
        <dbReference type="ARBA" id="ARBA00022967"/>
    </source>
</evidence>
<feature type="binding site" evidence="15">
    <location>
        <position position="577"/>
    </location>
    <ligand>
        <name>ATP</name>
        <dbReference type="ChEBI" id="CHEBI:30616"/>
    </ligand>
</feature>
<feature type="domain" description="P-type ATPase C-terminal" evidence="21">
    <location>
        <begin position="1046"/>
        <end position="1295"/>
    </location>
</feature>
<evidence type="ECO:0000256" key="17">
    <source>
        <dbReference type="RuleBase" id="RU362033"/>
    </source>
</evidence>
<comment type="catalytic activity">
    <reaction evidence="13">
        <text>a 1,2-diacyl-sn-glycero-3-phosphoethanolamine(out) + ATP + H2O = a 1,2-diacyl-sn-glycero-3-phosphoethanolamine(in) + ADP + phosphate + H(+)</text>
        <dbReference type="Rhea" id="RHEA:66132"/>
        <dbReference type="ChEBI" id="CHEBI:15377"/>
        <dbReference type="ChEBI" id="CHEBI:15378"/>
        <dbReference type="ChEBI" id="CHEBI:30616"/>
        <dbReference type="ChEBI" id="CHEBI:43474"/>
        <dbReference type="ChEBI" id="CHEBI:64612"/>
        <dbReference type="ChEBI" id="CHEBI:456216"/>
    </reaction>
    <physiologicalReaction direction="left-to-right" evidence="13">
        <dbReference type="Rhea" id="RHEA:66133"/>
    </physiologicalReaction>
</comment>
<dbReference type="Gene3D" id="2.70.150.10">
    <property type="entry name" value="Calcium-transporting ATPase, cytoplasmic transduction domain A"/>
    <property type="match status" value="1"/>
</dbReference>
<feature type="binding site" evidence="15">
    <location>
        <position position="1023"/>
    </location>
    <ligand>
        <name>ATP</name>
        <dbReference type="ChEBI" id="CHEBI:30616"/>
    </ligand>
</feature>
<dbReference type="GO" id="GO:0005802">
    <property type="term" value="C:trans-Golgi network"/>
    <property type="evidence" value="ECO:0007669"/>
    <property type="project" value="TreeGrafter"/>
</dbReference>
<comment type="catalytic activity">
    <reaction evidence="12 17">
        <text>ATP + H2O + phospholipidSide 1 = ADP + phosphate + phospholipidSide 2.</text>
        <dbReference type="EC" id="7.6.2.1"/>
    </reaction>
</comment>
<keyword evidence="5 16" id="KW-0479">Metal-binding</keyword>
<keyword evidence="6 15" id="KW-0547">Nucleotide-binding</keyword>
<keyword evidence="7 15" id="KW-0067">ATP-binding</keyword>
<feature type="compositionally biased region" description="Basic and acidic residues" evidence="18">
    <location>
        <begin position="490"/>
        <end position="510"/>
    </location>
</feature>
<organism evidence="22 23">
    <name type="scientific">Coniochaeta ligniaria NRRL 30616</name>
    <dbReference type="NCBI Taxonomy" id="1408157"/>
    <lineage>
        <taxon>Eukaryota</taxon>
        <taxon>Fungi</taxon>
        <taxon>Dikarya</taxon>
        <taxon>Ascomycota</taxon>
        <taxon>Pezizomycotina</taxon>
        <taxon>Sordariomycetes</taxon>
        <taxon>Sordariomycetidae</taxon>
        <taxon>Coniochaetales</taxon>
        <taxon>Coniochaetaceae</taxon>
        <taxon>Coniochaeta</taxon>
    </lineage>
</organism>